<dbReference type="Gramene" id="TraesNOR1B03G00199890.1">
    <property type="protein sequence ID" value="TraesNOR1B03G00199890.1"/>
    <property type="gene ID" value="TraesNOR1B03G00199890"/>
</dbReference>
<keyword evidence="5" id="KW-0611">Plant defense</keyword>
<dbReference type="Pfam" id="PF00931">
    <property type="entry name" value="NB-ARC"/>
    <property type="match status" value="1"/>
</dbReference>
<dbReference type="Pfam" id="PF18052">
    <property type="entry name" value="Rx_N"/>
    <property type="match status" value="1"/>
</dbReference>
<feature type="domain" description="Disease resistance protein winged helix" evidence="9">
    <location>
        <begin position="521"/>
        <end position="602"/>
    </location>
</feature>
<evidence type="ECO:0000313" key="12">
    <source>
        <dbReference type="Proteomes" id="UP000019116"/>
    </source>
</evidence>
<evidence type="ECO:0000259" key="9">
    <source>
        <dbReference type="Pfam" id="PF23559"/>
    </source>
</evidence>
<dbReference type="Pfam" id="PF23559">
    <property type="entry name" value="WHD_DRP"/>
    <property type="match status" value="1"/>
</dbReference>
<dbReference type="GO" id="GO:0009626">
    <property type="term" value="P:plant-type hypersensitive response"/>
    <property type="evidence" value="ECO:0007669"/>
    <property type="project" value="UniProtKB-ARBA"/>
</dbReference>
<dbReference type="InterPro" id="IPR036388">
    <property type="entry name" value="WH-like_DNA-bd_sf"/>
</dbReference>
<dbReference type="InterPro" id="IPR041118">
    <property type="entry name" value="Rx_N"/>
</dbReference>
<dbReference type="Proteomes" id="UP000019116">
    <property type="component" value="Chromosome Un"/>
</dbReference>
<dbReference type="InterPro" id="IPR042197">
    <property type="entry name" value="Apaf_helical"/>
</dbReference>
<sequence length="1475" mass="167643">MTASEASLQVAETQREEGHTRVIYLGCFKVSPAFPRGVTACLQSCHNFIGIIASPARLWGCCCLCNAGAAAARASTCWSPWLQEFLLNLPMAEVLATMAIRPLVSMLMNKSSNYLLDKYKVMDGMEEQHKILKRKLAAILDVIADAEEQATAHREGVKAWLQELKTVAYQANEVFDEFKYEALRREAKKNGHYIKLGLDVVKLLRTHNRIVFRHRMGTKLCQILQAVEVLITEMHAFRFKYRPQPPVFKKWRQTDYVIIDPREILSRSRHGDKKYVVDILLGKASSSDLTVVPIVGMGGLGKTTLAQLIYNEPEVQKHFQLLLWVCVSDTFDVNSLARSIVEASPKKNHDTEKPPLDRLQILVSGQRYLLVLDDIWNNKEFRKWEMLKVCLQHGGMGSAVLTTTRDKRVAEIMGAVAYNLNVLEDCFIKEIIEARAFGSEKEKPAELVKMVDEIVKRCSGSPLAATALGSVLSTKTSVNEWKDVLSRSSICTDETGILPILKLSYNDLPSHMKQCFAFCAVFPKDYKIDVEMLIQLWIANGFIPEQKEASLETTGKHIFDELASRSFFLDIEESKDVMSFDFVPTYYSRMTCKIHDLMHDIAMSVMEKDCVVATKKPSKIEWLPDTARHLFLSCQETVGILNDFMEKRSPAIQTLLCDGFVHSSLHHLSKYRSLHALKLCIYTESFPLKPKYLHHLRYLDLSYSNMKALPEDISILYNLQTLDLSNCGNLDRLPRQMKYMTSLRHLYTHGCRELKSMPPELGELTDLRTLTCFVAAVTSPDCSDVAQLQGLNLGGHLELRQLENVEKDEAEVANLGKKKDLRELTLRWSFVCDSKVLDNFEPHDGLLILRIYSYGGECMGMLQNMVEIHLSHCERLQFLFRCGTSFTFPNLKVLTLEHLLDFERWWEINERQEERTIFPLLEKLFIRHCGKLIALPEAPLLEEQCRGGNIWVCTPSSLLKNLFIRYCGKVVALREAPLVEESCSGGYRLVRSAFPSLKVLELKCLESFQRWDAVVVGEPILFPRLEKLSAQKCPKLVDLPEAPNLSVLEVEDVNQEIFHCVDRYLPLLTKLIMKLEYIETTPEAECTLIVPLDNKNKWNQKSPLTVMQLRCCNSFFGTGAPEPCDYFEHLEELEIDKCDALAHWPEKVFQSLVTLRRLTIRSCKNLTGYSQAPLESSASERSQHLPALESLELKECESLVEMFNVPTSLKRIQIQSCPKLEFICGKQQGMSELVQGSSCSEAIVPTAVSELSSSPMNQFCPCLEYLWLFSCGSLPSVLNLPPSLETIYIGCCSSIQVLSCRLDGLQKPQVTTSINSPELSTVAAAGEHSLPPHLKYLNIWSCDSMLGGILRLPTSLEMLYIMDNSRLTSLESLSAEHPPSLETFSLSHCITLASLPNEPQTYGSLKELSIHGCPAIKNLPRCLQQRLDSLDYRWLDARYEVMAFKPKTWKEIPRLFREQRKATQRIRQRQQNMQE</sequence>
<dbReference type="Gene3D" id="1.10.8.430">
    <property type="entry name" value="Helical domain of apoptotic protease-activating factors"/>
    <property type="match status" value="1"/>
</dbReference>
<comment type="similarity">
    <text evidence="1">Belongs to the disease resistance NB-LRR family.</text>
</comment>
<dbReference type="GO" id="GO:0002758">
    <property type="term" value="P:innate immune response-activating signaling pathway"/>
    <property type="evidence" value="ECO:0007669"/>
    <property type="project" value="UniProtKB-ARBA"/>
</dbReference>
<dbReference type="PRINTS" id="PR00364">
    <property type="entry name" value="DISEASERSIST"/>
</dbReference>
<evidence type="ECO:0000256" key="2">
    <source>
        <dbReference type="ARBA" id="ARBA00022614"/>
    </source>
</evidence>
<dbReference type="Gene3D" id="1.10.10.10">
    <property type="entry name" value="Winged helix-like DNA-binding domain superfamily/Winged helix DNA-binding domain"/>
    <property type="match status" value="1"/>
</dbReference>
<protein>
    <submittedName>
        <fullName evidence="11">Uncharacterized protein</fullName>
    </submittedName>
</protein>
<keyword evidence="3" id="KW-0677">Repeat</keyword>
<dbReference type="PaxDb" id="4565-Traes_1BS_9F4D9ABBF.4"/>
<evidence type="ECO:0000256" key="3">
    <source>
        <dbReference type="ARBA" id="ARBA00022737"/>
    </source>
</evidence>
<dbReference type="GO" id="GO:0043531">
    <property type="term" value="F:ADP binding"/>
    <property type="evidence" value="ECO:0007669"/>
    <property type="project" value="InterPro"/>
</dbReference>
<dbReference type="GeneID" id="123105334"/>
<dbReference type="SMR" id="A0A3B6U224"/>
<dbReference type="InterPro" id="IPR027417">
    <property type="entry name" value="P-loop_NTPase"/>
</dbReference>
<dbReference type="InterPro" id="IPR058922">
    <property type="entry name" value="WHD_DRP"/>
</dbReference>
<evidence type="ECO:0000256" key="1">
    <source>
        <dbReference type="ARBA" id="ARBA00008894"/>
    </source>
</evidence>
<dbReference type="InterPro" id="IPR056789">
    <property type="entry name" value="LRR_R13L1-DRL21"/>
</dbReference>
<feature type="domain" description="R13L1/DRL21-like LRR repeat region" evidence="10">
    <location>
        <begin position="786"/>
        <end position="898"/>
    </location>
</feature>
<dbReference type="SUPFAM" id="SSF52058">
    <property type="entry name" value="L domain-like"/>
    <property type="match status" value="1"/>
</dbReference>
<reference evidence="11" key="1">
    <citation type="submission" date="2018-08" db="EMBL/GenBank/DDBJ databases">
        <authorList>
            <person name="Rossello M."/>
        </authorList>
    </citation>
    <scope>NUCLEOTIDE SEQUENCE [LARGE SCALE GENOMIC DNA]</scope>
    <source>
        <strain evidence="11">cv. Chinese Spring</strain>
    </source>
</reference>
<reference evidence="11" key="2">
    <citation type="submission" date="2018-10" db="UniProtKB">
        <authorList>
            <consortium name="EnsemblPlants"/>
        </authorList>
    </citation>
    <scope>IDENTIFICATION</scope>
</reference>
<dbReference type="Gene3D" id="3.80.10.10">
    <property type="entry name" value="Ribonuclease Inhibitor"/>
    <property type="match status" value="4"/>
</dbReference>
<dbReference type="InterPro" id="IPR002182">
    <property type="entry name" value="NB-ARC"/>
</dbReference>
<keyword evidence="6" id="KW-0067">ATP-binding</keyword>
<keyword evidence="4" id="KW-0547">Nucleotide-binding</keyword>
<proteinExistence type="inferred from homology"/>
<dbReference type="FunFam" id="1.10.10.10:FF:000322">
    <property type="entry name" value="Probable disease resistance protein At1g63360"/>
    <property type="match status" value="1"/>
</dbReference>
<accession>A0A3B6U224</accession>
<dbReference type="InterPro" id="IPR032675">
    <property type="entry name" value="LRR_dom_sf"/>
</dbReference>
<dbReference type="STRING" id="4565.A0A3B6U224"/>
<dbReference type="KEGG" id="taes:123105334"/>
<dbReference type="EnsemblPlants" id="TraesCSU02G135500.1">
    <property type="protein sequence ID" value="TraesCSU02G135500.1"/>
    <property type="gene ID" value="TraesCSU02G135500"/>
</dbReference>
<evidence type="ECO:0000256" key="6">
    <source>
        <dbReference type="ARBA" id="ARBA00022840"/>
    </source>
</evidence>
<evidence type="ECO:0000259" key="7">
    <source>
        <dbReference type="Pfam" id="PF00931"/>
    </source>
</evidence>
<evidence type="ECO:0000256" key="5">
    <source>
        <dbReference type="ARBA" id="ARBA00022821"/>
    </source>
</evidence>
<dbReference type="PANTHER" id="PTHR36766">
    <property type="entry name" value="PLANT BROAD-SPECTRUM MILDEW RESISTANCE PROTEIN RPW8"/>
    <property type="match status" value="1"/>
</dbReference>
<keyword evidence="2" id="KW-0433">Leucine-rich repeat</keyword>
<dbReference type="Gramene" id="TraesCSU02G135500.1">
    <property type="protein sequence ID" value="TraesCSU02G135500.1"/>
    <property type="gene ID" value="TraesCSU02G135500"/>
</dbReference>
<dbReference type="Gene3D" id="1.20.5.4130">
    <property type="match status" value="1"/>
</dbReference>
<evidence type="ECO:0000259" key="8">
    <source>
        <dbReference type="Pfam" id="PF18052"/>
    </source>
</evidence>
<dbReference type="SUPFAM" id="SSF52540">
    <property type="entry name" value="P-loop containing nucleoside triphosphate hydrolases"/>
    <property type="match status" value="1"/>
</dbReference>
<organism evidence="11">
    <name type="scientific">Triticum aestivum</name>
    <name type="common">Wheat</name>
    <dbReference type="NCBI Taxonomy" id="4565"/>
    <lineage>
        <taxon>Eukaryota</taxon>
        <taxon>Viridiplantae</taxon>
        <taxon>Streptophyta</taxon>
        <taxon>Embryophyta</taxon>
        <taxon>Tracheophyta</taxon>
        <taxon>Spermatophyta</taxon>
        <taxon>Magnoliopsida</taxon>
        <taxon>Liliopsida</taxon>
        <taxon>Poales</taxon>
        <taxon>Poaceae</taxon>
        <taxon>BOP clade</taxon>
        <taxon>Pooideae</taxon>
        <taxon>Triticodae</taxon>
        <taxon>Triticeae</taxon>
        <taxon>Triticinae</taxon>
        <taxon>Triticum</taxon>
    </lineage>
</organism>
<name>A0A3B6U224_WHEAT</name>
<dbReference type="Gene3D" id="3.40.50.300">
    <property type="entry name" value="P-loop containing nucleotide triphosphate hydrolases"/>
    <property type="match status" value="1"/>
</dbReference>
<evidence type="ECO:0000256" key="4">
    <source>
        <dbReference type="ARBA" id="ARBA00022741"/>
    </source>
</evidence>
<dbReference type="PANTHER" id="PTHR36766:SF55">
    <property type="entry name" value="OS11G0492900 PROTEIN"/>
    <property type="match status" value="1"/>
</dbReference>
<dbReference type="RefSeq" id="XP_044383336.1">
    <property type="nucleotide sequence ID" value="XM_044527401.1"/>
</dbReference>
<evidence type="ECO:0000259" key="10">
    <source>
        <dbReference type="Pfam" id="PF25019"/>
    </source>
</evidence>
<dbReference type="GO" id="GO:0042742">
    <property type="term" value="P:defense response to bacterium"/>
    <property type="evidence" value="ECO:0007669"/>
    <property type="project" value="UniProtKB-ARBA"/>
</dbReference>
<gene>
    <name evidence="11" type="primary">LOC123105334</name>
</gene>
<evidence type="ECO:0000313" key="11">
    <source>
        <dbReference type="EnsemblPlants" id="TraesCSU02G135500.1"/>
    </source>
</evidence>
<dbReference type="GO" id="GO:0005524">
    <property type="term" value="F:ATP binding"/>
    <property type="evidence" value="ECO:0007669"/>
    <property type="project" value="UniProtKB-KW"/>
</dbReference>
<feature type="domain" description="Disease resistance N-terminal" evidence="8">
    <location>
        <begin position="104"/>
        <end position="189"/>
    </location>
</feature>
<dbReference type="Pfam" id="PF25019">
    <property type="entry name" value="LRR_R13L1-DRL21"/>
    <property type="match status" value="1"/>
</dbReference>
<keyword evidence="12" id="KW-1185">Reference proteome</keyword>
<feature type="domain" description="NB-ARC" evidence="7">
    <location>
        <begin position="277"/>
        <end position="422"/>
    </location>
</feature>
<dbReference type="SUPFAM" id="SSF52047">
    <property type="entry name" value="RNI-like"/>
    <property type="match status" value="1"/>
</dbReference>